<sequence>MEGPIDKTYSPSAIPCRFRRVVVVLTGNRRQYFKNSPQDSESRMPNETKYTKRMGWSCCPLTRYAVDMKTLIWGLRCCHWDHLKPESFSRRVCRPFRLNRLLQRCHT</sequence>
<dbReference type="AlphaFoldDB" id="A0A1D6PV50"/>
<gene>
    <name evidence="1" type="ORF">ZEAMMB73_Zm00001d049469</name>
</gene>
<protein>
    <submittedName>
        <fullName evidence="1">Serine/threonine protein phosphatase 2A 55 kDa regulatory subunit B' delta isoform</fullName>
    </submittedName>
</protein>
<evidence type="ECO:0000313" key="1">
    <source>
        <dbReference type="EMBL" id="AQK50458.1"/>
    </source>
</evidence>
<dbReference type="EMBL" id="CM000780">
    <property type="protein sequence ID" value="AQK50454.1"/>
    <property type="molecule type" value="Genomic_DNA"/>
</dbReference>
<name>A0A1D6PV50_MAIZE</name>
<dbReference type="EMBL" id="CM000780">
    <property type="protein sequence ID" value="AQK50458.1"/>
    <property type="molecule type" value="Genomic_DNA"/>
</dbReference>
<reference evidence="1" key="1">
    <citation type="submission" date="2015-12" db="EMBL/GenBank/DDBJ databases">
        <title>Update maize B73 reference genome by single molecule sequencing technologies.</title>
        <authorList>
            <consortium name="Maize Genome Sequencing Project"/>
            <person name="Ware D."/>
        </authorList>
    </citation>
    <scope>NUCLEOTIDE SEQUENCE</scope>
    <source>
        <tissue evidence="1">Seedling</tissue>
    </source>
</reference>
<proteinExistence type="predicted"/>
<accession>A0A1D6PV50</accession>
<organism evidence="1">
    <name type="scientific">Zea mays</name>
    <name type="common">Maize</name>
    <dbReference type="NCBI Taxonomy" id="4577"/>
    <lineage>
        <taxon>Eukaryota</taxon>
        <taxon>Viridiplantae</taxon>
        <taxon>Streptophyta</taxon>
        <taxon>Embryophyta</taxon>
        <taxon>Tracheophyta</taxon>
        <taxon>Spermatophyta</taxon>
        <taxon>Magnoliopsida</taxon>
        <taxon>Liliopsida</taxon>
        <taxon>Poales</taxon>
        <taxon>Poaceae</taxon>
        <taxon>PACMAD clade</taxon>
        <taxon>Panicoideae</taxon>
        <taxon>Andropogonodae</taxon>
        <taxon>Andropogoneae</taxon>
        <taxon>Tripsacinae</taxon>
        <taxon>Zea</taxon>
    </lineage>
</organism>